<dbReference type="PANTHER" id="PTHR42990">
    <property type="entry name" value="ATPASE"/>
    <property type="match status" value="1"/>
</dbReference>
<dbReference type="KEGG" id="blq:L21SP5_00528"/>
<dbReference type="RefSeq" id="WP_057951777.1">
    <property type="nucleotide sequence ID" value="NZ_CP013118.1"/>
</dbReference>
<dbReference type="AlphaFoldDB" id="A0A0S2HW80"/>
<dbReference type="PANTHER" id="PTHR42990:SF1">
    <property type="entry name" value="AAA+ ATPASE DOMAIN-CONTAINING PROTEIN"/>
    <property type="match status" value="1"/>
</dbReference>
<dbReference type="Gene3D" id="3.40.50.300">
    <property type="entry name" value="P-loop containing nucleotide triphosphate hydrolases"/>
    <property type="match status" value="1"/>
</dbReference>
<keyword evidence="1" id="KW-0238">DNA-binding</keyword>
<reference evidence="3 4" key="1">
    <citation type="submission" date="2015-11" db="EMBL/GenBank/DDBJ databases">
        <title>Description and complete genome sequence of a novel strain predominating in hypersaline microbial mats and representing a new family of the Bacteriodetes phylum.</title>
        <authorList>
            <person name="Spring S."/>
            <person name="Bunk B."/>
            <person name="Sproer C."/>
            <person name="Klenk H.-P."/>
        </authorList>
    </citation>
    <scope>NUCLEOTIDE SEQUENCE [LARGE SCALE GENOMIC DNA]</scope>
    <source>
        <strain evidence="3 4">L21-Spi-D4</strain>
    </source>
</reference>
<dbReference type="EMBL" id="CP013118">
    <property type="protein sequence ID" value="ALO14204.1"/>
    <property type="molecule type" value="Genomic_DNA"/>
</dbReference>
<dbReference type="Proteomes" id="UP000064893">
    <property type="component" value="Chromosome"/>
</dbReference>
<dbReference type="InterPro" id="IPR041682">
    <property type="entry name" value="AAA_14"/>
</dbReference>
<dbReference type="InterPro" id="IPR003593">
    <property type="entry name" value="AAA+_ATPase"/>
</dbReference>
<dbReference type="SMART" id="SM00382">
    <property type="entry name" value="AAA"/>
    <property type="match status" value="1"/>
</dbReference>
<evidence type="ECO:0000256" key="1">
    <source>
        <dbReference type="ARBA" id="ARBA00023125"/>
    </source>
</evidence>
<dbReference type="InterPro" id="IPR036390">
    <property type="entry name" value="WH_DNA-bd_sf"/>
</dbReference>
<evidence type="ECO:0000313" key="3">
    <source>
        <dbReference type="EMBL" id="ALO14204.1"/>
    </source>
</evidence>
<dbReference type="InterPro" id="IPR027417">
    <property type="entry name" value="P-loop_NTPase"/>
</dbReference>
<dbReference type="SUPFAM" id="SSF52540">
    <property type="entry name" value="P-loop containing nucleoside triphosphate hydrolases"/>
    <property type="match status" value="1"/>
</dbReference>
<dbReference type="Pfam" id="PF13173">
    <property type="entry name" value="AAA_14"/>
    <property type="match status" value="1"/>
</dbReference>
<dbReference type="OrthoDB" id="9768467at2"/>
<name>A0A0S2HW80_9BACT</name>
<evidence type="ECO:0000259" key="2">
    <source>
        <dbReference type="SMART" id="SM00382"/>
    </source>
</evidence>
<protein>
    <recommendedName>
        <fullName evidence="2">AAA+ ATPase domain-containing protein</fullName>
    </recommendedName>
</protein>
<dbReference type="GO" id="GO:0003677">
    <property type="term" value="F:DNA binding"/>
    <property type="evidence" value="ECO:0007669"/>
    <property type="project" value="UniProtKB-KW"/>
</dbReference>
<keyword evidence="4" id="KW-1185">Reference proteome</keyword>
<gene>
    <name evidence="3" type="ORF">L21SP5_00528</name>
</gene>
<dbReference type="PATRIC" id="fig|1307839.3.peg.569"/>
<sequence length="386" mass="45019">MDALKLQFKNILERTDTRFLRYLHEDINWNNRLIAILGARGTGKTTLLLQYIKLNLVVDQTLFVNADDFYFSSNKLFDLAEEFSKYGGKHLFIDEIHKYSDWSREIKLMYDYLPDLQIVFTGSSILDIYRGQADLSRRVINYHLHGLSFREFINLKLKKNYPVSSLEKILKNNVEIEEQPLPLFKEYIQSGYYPFFLEGDYILRLKNILKQTIEIDIPMHTGMISSNAQKLKHLLFIVAESVPFKPNLTKIGEQLGVHRNQIADYLVHLEKAGLIIRVFERKRGIRALGKIQKLYLNNPNMTAALDVTNSNIGSIRETVFVNQMFFKKVYSSKIADFETDNYIFEVGGKNKTQKQIQDVKNAFLIKDDIEKGIGNIIPLWMFGFQY</sequence>
<accession>A0A0S2HW80</accession>
<organism evidence="3 4">
    <name type="scientific">Salinivirga cyanobacteriivorans</name>
    <dbReference type="NCBI Taxonomy" id="1307839"/>
    <lineage>
        <taxon>Bacteria</taxon>
        <taxon>Pseudomonadati</taxon>
        <taxon>Bacteroidota</taxon>
        <taxon>Bacteroidia</taxon>
        <taxon>Bacteroidales</taxon>
        <taxon>Salinivirgaceae</taxon>
        <taxon>Salinivirga</taxon>
    </lineage>
</organism>
<proteinExistence type="predicted"/>
<evidence type="ECO:0000313" key="4">
    <source>
        <dbReference type="Proteomes" id="UP000064893"/>
    </source>
</evidence>
<dbReference type="STRING" id="1307839.L21SP5_00528"/>
<dbReference type="SUPFAM" id="SSF46785">
    <property type="entry name" value="Winged helix' DNA-binding domain"/>
    <property type="match status" value="1"/>
</dbReference>
<feature type="domain" description="AAA+ ATPase" evidence="2">
    <location>
        <begin position="30"/>
        <end position="150"/>
    </location>
</feature>